<dbReference type="Pfam" id="PF00391">
    <property type="entry name" value="PEP-utilizers"/>
    <property type="match status" value="1"/>
</dbReference>
<dbReference type="Gene3D" id="3.30.470.20">
    <property type="entry name" value="ATP-grasp fold, B domain"/>
    <property type="match status" value="1"/>
</dbReference>
<dbReference type="FunFam" id="3.50.30.10:FF:000007">
    <property type="entry name" value="Phosphoenolpyruvate synthase"/>
    <property type="match status" value="1"/>
</dbReference>
<dbReference type="InterPro" id="IPR008279">
    <property type="entry name" value="PEP-util_enz_mobile_dom"/>
</dbReference>
<dbReference type="InterPro" id="IPR051549">
    <property type="entry name" value="PEP_Utilizing_Enz"/>
</dbReference>
<evidence type="ECO:0000313" key="11">
    <source>
        <dbReference type="Proteomes" id="UP000216498"/>
    </source>
</evidence>
<organism evidence="10 11">
    <name type="scientific">Virgibacillus indicus</name>
    <dbReference type="NCBI Taxonomy" id="2024554"/>
    <lineage>
        <taxon>Bacteria</taxon>
        <taxon>Bacillati</taxon>
        <taxon>Bacillota</taxon>
        <taxon>Bacilli</taxon>
        <taxon>Bacillales</taxon>
        <taxon>Bacillaceae</taxon>
        <taxon>Virgibacillus</taxon>
    </lineage>
</organism>
<proteinExistence type="inferred from homology"/>
<sequence length="873" mass="98034">MKQYVLEFSEIDKTRKMEVGGKGLNLGELSKIYGIQVPEGFSVTTKAFRKCLEKNEAFHSLLEQLTLLKAEDRIKIGEISREIRKVILEAEIPSDIVKAVTHYLGKFGENHAYAVRSSATAEDLPHASFAGQQDTYLNIKGKDAILKHISKCWASLFTDRAVIYRIKNGFDHLNVYLSVVIQRMIFPKSSGILFTADPVTSNRKVLTIDASFGLGEALVSGLVSSDTYKVREGSIVEKSISAKKLAIYARKEGGTEEKEIEMEQQNLASLSDNQVLELERVGRKLEAYFGCPQDIEWCLVDDTFYIVQSRPITTLYPIPESDKTKKNHVYVSVGHQQMMTDPMKPLGLSFFLLTTPAPMRIAGGRLFVDVTGQLASAASRKMVIDTLGESDPLIKDALMTIIEREDFIKLLPDDEKAQRSGQSNNGNSLDYLTKIENDPTLVTDLIKSSQLSIEALKQNIQTKSGSDVFNFILEDIQQLKKILFDPKSSDVINAAFYASSWLNKNMEQWLDEKNAADTLSQSVPNNITSEMGLALLDVADVIRPYPEVIDYLQHVNDEDDNFLDELVRFDGGEEARDAIHAYLSKYGMRCSGEIDITKTRWSENPAAIVPMILSNIKNFEPNSSKKIFEQGWRAALKKEQELLVRLKQLPDGGQIAKETKRMIDLIRNFSGFREYPKYGMINRYFVYKQALLKEAEKLVQTGVIHEKEDIYFLDFEELREVVYTNKLDYEIISKRKEAYKLYENLNPPRVITSDGEIIAGEYKRENLPANAIAGLPVSSGVIEGRARVILNMEDADLEEGDILVTAFTDPSWTPLFVSVKGLVTEVGGLMTHGAVIAREYGLPAVVGVENAAKMIKDGQRIRVNGIEGYIEIL</sequence>
<dbReference type="AlphaFoldDB" id="A0A265N803"/>
<dbReference type="EC" id="2.7.9.6" evidence="5"/>
<dbReference type="PANTHER" id="PTHR43615:SF1">
    <property type="entry name" value="PPDK_N DOMAIN-CONTAINING PROTEIN"/>
    <property type="match status" value="1"/>
</dbReference>
<dbReference type="NCBIfam" id="NF004877">
    <property type="entry name" value="PRK06241.1-2"/>
    <property type="match status" value="1"/>
</dbReference>
<comment type="caution">
    <text evidence="10">The sequence shown here is derived from an EMBL/GenBank/DDBJ whole genome shotgun (WGS) entry which is preliminary data.</text>
</comment>
<comment type="catalytic activity">
    <reaction evidence="3">
        <text>rifampicin + ATP + H2O = 21-phosphorifampicin + AMP + phosphate + 2 H(+)</text>
        <dbReference type="Rhea" id="RHEA:56304"/>
        <dbReference type="ChEBI" id="CHEBI:15377"/>
        <dbReference type="ChEBI" id="CHEBI:15378"/>
        <dbReference type="ChEBI" id="CHEBI:30616"/>
        <dbReference type="ChEBI" id="CHEBI:43474"/>
        <dbReference type="ChEBI" id="CHEBI:71365"/>
        <dbReference type="ChEBI" id="CHEBI:140195"/>
        <dbReference type="ChEBI" id="CHEBI:456215"/>
        <dbReference type="EC" id="2.7.9.6"/>
    </reaction>
    <physiologicalReaction direction="left-to-right" evidence="3">
        <dbReference type="Rhea" id="RHEA:56305"/>
    </physiologicalReaction>
</comment>
<name>A0A265N803_9BACI</name>
<gene>
    <name evidence="10" type="ORF">CIL03_16015</name>
</gene>
<evidence type="ECO:0000256" key="4">
    <source>
        <dbReference type="ARBA" id="ARBA00061332"/>
    </source>
</evidence>
<keyword evidence="11" id="KW-1185">Reference proteome</keyword>
<dbReference type="PANTHER" id="PTHR43615">
    <property type="entry name" value="PHOSPHOENOLPYRUVATE SYNTHASE-RELATED"/>
    <property type="match status" value="1"/>
</dbReference>
<dbReference type="NCBIfam" id="NF004879">
    <property type="entry name" value="PRK06241.1-4"/>
    <property type="match status" value="1"/>
</dbReference>
<dbReference type="RefSeq" id="WP_094886896.1">
    <property type="nucleotide sequence ID" value="NZ_NPMS01000009.1"/>
</dbReference>
<evidence type="ECO:0000256" key="2">
    <source>
        <dbReference type="ARBA" id="ARBA00022840"/>
    </source>
</evidence>
<feature type="domain" description="PEP-utilising enzyme mobile" evidence="8">
    <location>
        <begin position="797"/>
        <end position="868"/>
    </location>
</feature>
<evidence type="ECO:0000256" key="5">
    <source>
        <dbReference type="ARBA" id="ARBA00066332"/>
    </source>
</evidence>
<feature type="domain" description="Pyruvate phosphate dikinase AMP/ATP-binding" evidence="9">
    <location>
        <begin position="18"/>
        <end position="322"/>
    </location>
</feature>
<dbReference type="InterPro" id="IPR036637">
    <property type="entry name" value="Phosphohistidine_dom_sf"/>
</dbReference>
<evidence type="ECO:0000259" key="8">
    <source>
        <dbReference type="Pfam" id="PF00391"/>
    </source>
</evidence>
<dbReference type="Proteomes" id="UP000216498">
    <property type="component" value="Unassembled WGS sequence"/>
</dbReference>
<dbReference type="FunFam" id="3.30.1490.20:FF:000010">
    <property type="entry name" value="Phosphoenolpyruvate synthase"/>
    <property type="match status" value="1"/>
</dbReference>
<evidence type="ECO:0000259" key="9">
    <source>
        <dbReference type="Pfam" id="PF01326"/>
    </source>
</evidence>
<dbReference type="NCBIfam" id="NF041857">
    <property type="entry name" value="RIF_Ptrans_rph"/>
    <property type="match status" value="1"/>
</dbReference>
<dbReference type="Gene3D" id="3.50.30.10">
    <property type="entry name" value="Phosphohistidine domain"/>
    <property type="match status" value="1"/>
</dbReference>
<keyword evidence="10" id="KW-0670">Pyruvate</keyword>
<evidence type="ECO:0000256" key="3">
    <source>
        <dbReference type="ARBA" id="ARBA00051922"/>
    </source>
</evidence>
<keyword evidence="1" id="KW-0547">Nucleotide-binding</keyword>
<dbReference type="Gene3D" id="3.30.1490.20">
    <property type="entry name" value="ATP-grasp fold, A domain"/>
    <property type="match status" value="1"/>
</dbReference>
<evidence type="ECO:0000313" key="10">
    <source>
        <dbReference type="EMBL" id="OZU87594.1"/>
    </source>
</evidence>
<evidence type="ECO:0000256" key="7">
    <source>
        <dbReference type="ARBA" id="ARBA00076136"/>
    </source>
</evidence>
<protein>
    <recommendedName>
        <fullName evidence="6">Rifampicin phosphotransferase</fullName>
        <ecNumber evidence="5">2.7.9.6</ecNumber>
    </recommendedName>
    <alternativeName>
        <fullName evidence="7">Rifampin phosphotransferase</fullName>
    </alternativeName>
</protein>
<dbReference type="NCBIfam" id="NF004878">
    <property type="entry name" value="PRK06241.1-3"/>
    <property type="match status" value="1"/>
</dbReference>
<dbReference type="SUPFAM" id="SSF52009">
    <property type="entry name" value="Phosphohistidine domain"/>
    <property type="match status" value="1"/>
</dbReference>
<accession>A0A265N803</accession>
<dbReference type="InterPro" id="IPR002192">
    <property type="entry name" value="PPDK_AMP/ATP-bd"/>
</dbReference>
<dbReference type="SUPFAM" id="SSF56059">
    <property type="entry name" value="Glutathione synthetase ATP-binding domain-like"/>
    <property type="match status" value="1"/>
</dbReference>
<comment type="similarity">
    <text evidence="4">Belongs to the rifampicin phosphotransferase family.</text>
</comment>
<reference evidence="10 11" key="1">
    <citation type="submission" date="2017-08" db="EMBL/GenBank/DDBJ databases">
        <title>Virgibacillus indicus sp. nov. and Virgibacillus profoundi sp. nov, two moderately halophilic bacteria isolated from marine sediment by using the Microfluidic Streak Plate.</title>
        <authorList>
            <person name="Xu B."/>
            <person name="Hu B."/>
            <person name="Wang J."/>
            <person name="Zhu Y."/>
            <person name="Huang L."/>
            <person name="Du W."/>
            <person name="Huang Y."/>
        </authorList>
    </citation>
    <scope>NUCLEOTIDE SEQUENCE [LARGE SCALE GENOMIC DNA]</scope>
    <source>
        <strain evidence="10 11">IO3-P2-C2</strain>
    </source>
</reference>
<dbReference type="InterPro" id="IPR013815">
    <property type="entry name" value="ATP_grasp_subdomain_1"/>
</dbReference>
<dbReference type="EMBL" id="NPMS01000009">
    <property type="protein sequence ID" value="OZU87594.1"/>
    <property type="molecule type" value="Genomic_DNA"/>
</dbReference>
<dbReference type="OrthoDB" id="9765468at2"/>
<dbReference type="Pfam" id="PF01326">
    <property type="entry name" value="PPDK_N"/>
    <property type="match status" value="1"/>
</dbReference>
<dbReference type="GO" id="GO:0005524">
    <property type="term" value="F:ATP binding"/>
    <property type="evidence" value="ECO:0007669"/>
    <property type="project" value="UniProtKB-KW"/>
</dbReference>
<evidence type="ECO:0000256" key="1">
    <source>
        <dbReference type="ARBA" id="ARBA00022741"/>
    </source>
</evidence>
<keyword evidence="2" id="KW-0067">ATP-binding</keyword>
<evidence type="ECO:0000256" key="6">
    <source>
        <dbReference type="ARBA" id="ARBA00074400"/>
    </source>
</evidence>
<dbReference type="GO" id="GO:0016301">
    <property type="term" value="F:kinase activity"/>
    <property type="evidence" value="ECO:0007669"/>
    <property type="project" value="InterPro"/>
</dbReference>